<dbReference type="SUPFAM" id="SSF53335">
    <property type="entry name" value="S-adenosyl-L-methionine-dependent methyltransferases"/>
    <property type="match status" value="1"/>
</dbReference>
<sequence>MSRSTDLYTRRAESYAIGRPEYPPDALMPLTAIVGVAPPAEIADIGSGTGILTGSLLGLGYHVYAVEPNEAMRLVADRVHLGHRGYRSVAAAAEHTGLPDQSVDAITVGQSLHWFDLAQVRVEFARILRPGGGLLALWNEMRCRNCAFCQALEGVLISLLPAYAAARAQAPDPVELVTAAMPPGTSIHPSHLRHEQHVTEEGLWHRIHSTSYAPERGDPLAEQLRHALAVLFREHAADGLVTLHYTTTGITAVPPGSKGVRP</sequence>
<keyword evidence="2 5" id="KW-0489">Methyltransferase</keyword>
<dbReference type="Proteomes" id="UP000515307">
    <property type="component" value="Chromosome"/>
</dbReference>
<evidence type="ECO:0000256" key="3">
    <source>
        <dbReference type="ARBA" id="ARBA00022679"/>
    </source>
</evidence>
<feature type="domain" description="Methyltransferase type 11" evidence="4">
    <location>
        <begin position="44"/>
        <end position="135"/>
    </location>
</feature>
<keyword evidence="3 5" id="KW-0808">Transferase</keyword>
<evidence type="ECO:0000256" key="1">
    <source>
        <dbReference type="ARBA" id="ARBA00008361"/>
    </source>
</evidence>
<dbReference type="Pfam" id="PF08241">
    <property type="entry name" value="Methyltransf_11"/>
    <property type="match status" value="1"/>
</dbReference>
<keyword evidence="6" id="KW-1185">Reference proteome</keyword>
<evidence type="ECO:0000313" key="5">
    <source>
        <dbReference type="EMBL" id="QNE77319.1"/>
    </source>
</evidence>
<proteinExistence type="inferred from homology"/>
<dbReference type="CDD" id="cd02440">
    <property type="entry name" value="AdoMet_MTases"/>
    <property type="match status" value="1"/>
</dbReference>
<dbReference type="PANTHER" id="PTHR44942">
    <property type="entry name" value="METHYLTRANSF_11 DOMAIN-CONTAINING PROTEIN"/>
    <property type="match status" value="1"/>
</dbReference>
<name>A0A7G7BPQ4_9ACTN</name>
<dbReference type="KEGG" id="sfiy:F0344_24400"/>
<dbReference type="GO" id="GO:0008757">
    <property type="term" value="F:S-adenosylmethionine-dependent methyltransferase activity"/>
    <property type="evidence" value="ECO:0007669"/>
    <property type="project" value="InterPro"/>
</dbReference>
<dbReference type="PANTHER" id="PTHR44942:SF4">
    <property type="entry name" value="METHYLTRANSFERASE TYPE 11 DOMAIN-CONTAINING PROTEIN"/>
    <property type="match status" value="1"/>
</dbReference>
<dbReference type="GO" id="GO:0032259">
    <property type="term" value="P:methylation"/>
    <property type="evidence" value="ECO:0007669"/>
    <property type="project" value="UniProtKB-KW"/>
</dbReference>
<dbReference type="InterPro" id="IPR051052">
    <property type="entry name" value="Diverse_substrate_MTase"/>
</dbReference>
<protein>
    <submittedName>
        <fullName evidence="5">Methyltransferase domain-containing protein</fullName>
    </submittedName>
</protein>
<evidence type="ECO:0000259" key="4">
    <source>
        <dbReference type="Pfam" id="PF08241"/>
    </source>
</evidence>
<evidence type="ECO:0000313" key="6">
    <source>
        <dbReference type="Proteomes" id="UP000515307"/>
    </source>
</evidence>
<dbReference type="InterPro" id="IPR013216">
    <property type="entry name" value="Methyltransf_11"/>
</dbReference>
<dbReference type="InterPro" id="IPR029063">
    <property type="entry name" value="SAM-dependent_MTases_sf"/>
</dbReference>
<dbReference type="RefSeq" id="WP_185300797.1">
    <property type="nucleotide sequence ID" value="NZ_CP045702.1"/>
</dbReference>
<dbReference type="EMBL" id="CP045702">
    <property type="protein sequence ID" value="QNE77319.1"/>
    <property type="molecule type" value="Genomic_DNA"/>
</dbReference>
<organism evidence="5 6">
    <name type="scientific">Streptomyces finlayi</name>
    <dbReference type="NCBI Taxonomy" id="67296"/>
    <lineage>
        <taxon>Bacteria</taxon>
        <taxon>Bacillati</taxon>
        <taxon>Actinomycetota</taxon>
        <taxon>Actinomycetes</taxon>
        <taxon>Kitasatosporales</taxon>
        <taxon>Streptomycetaceae</taxon>
        <taxon>Streptomyces</taxon>
    </lineage>
</organism>
<reference evidence="6" key="1">
    <citation type="submission" date="2019-10" db="EMBL/GenBank/DDBJ databases">
        <title>Antimicrobial potential of Antarctic Bacteria.</title>
        <authorList>
            <person name="Benaud N."/>
            <person name="Edwards R.J."/>
            <person name="Ferrari B.C."/>
        </authorList>
    </citation>
    <scope>NUCLEOTIDE SEQUENCE [LARGE SCALE GENOMIC DNA]</scope>
    <source>
        <strain evidence="6">NBSH44</strain>
    </source>
</reference>
<dbReference type="AlphaFoldDB" id="A0A7G7BPQ4"/>
<evidence type="ECO:0000256" key="2">
    <source>
        <dbReference type="ARBA" id="ARBA00022603"/>
    </source>
</evidence>
<dbReference type="Gene3D" id="3.40.50.150">
    <property type="entry name" value="Vaccinia Virus protein VP39"/>
    <property type="match status" value="1"/>
</dbReference>
<gene>
    <name evidence="5" type="ORF">F0344_24400</name>
</gene>
<comment type="similarity">
    <text evidence="1">Belongs to the methyltransferase superfamily.</text>
</comment>
<accession>A0A7G7BPQ4</accession>